<evidence type="ECO:0000313" key="1">
    <source>
        <dbReference type="EMBL" id="CAH1796881.1"/>
    </source>
</evidence>
<name>A0A8J1XU69_OWEFU</name>
<dbReference type="AlphaFoldDB" id="A0A8J1XU69"/>
<sequence>MLRFIALLTLAVVAFGTGDGIHERWSKGYKGTISNADCGGEFNEEEPACSPSCTIDLKFPVELENLNSGMAFPTQILNNDRTTWRMVARPTECVEGETTIFKFTADFREDFRNELYGDGYYLTIEAPTLI</sequence>
<proteinExistence type="predicted"/>
<evidence type="ECO:0000313" key="2">
    <source>
        <dbReference type="Proteomes" id="UP000749559"/>
    </source>
</evidence>
<protein>
    <submittedName>
        <fullName evidence="1">Uncharacterized protein</fullName>
    </submittedName>
</protein>
<accession>A0A8J1XU69</accession>
<keyword evidence="2" id="KW-1185">Reference proteome</keyword>
<dbReference type="EMBL" id="CAIIXF020000010">
    <property type="protein sequence ID" value="CAH1796881.1"/>
    <property type="molecule type" value="Genomic_DNA"/>
</dbReference>
<reference evidence="1" key="1">
    <citation type="submission" date="2022-03" db="EMBL/GenBank/DDBJ databases">
        <authorList>
            <person name="Martin C."/>
        </authorList>
    </citation>
    <scope>NUCLEOTIDE SEQUENCE</scope>
</reference>
<dbReference type="Proteomes" id="UP000749559">
    <property type="component" value="Unassembled WGS sequence"/>
</dbReference>
<organism evidence="1 2">
    <name type="scientific">Owenia fusiformis</name>
    <name type="common">Polychaete worm</name>
    <dbReference type="NCBI Taxonomy" id="6347"/>
    <lineage>
        <taxon>Eukaryota</taxon>
        <taxon>Metazoa</taxon>
        <taxon>Spiralia</taxon>
        <taxon>Lophotrochozoa</taxon>
        <taxon>Annelida</taxon>
        <taxon>Polychaeta</taxon>
        <taxon>Sedentaria</taxon>
        <taxon>Canalipalpata</taxon>
        <taxon>Sabellida</taxon>
        <taxon>Oweniida</taxon>
        <taxon>Oweniidae</taxon>
        <taxon>Owenia</taxon>
    </lineage>
</organism>
<gene>
    <name evidence="1" type="ORF">OFUS_LOCUS21244</name>
</gene>
<comment type="caution">
    <text evidence="1">The sequence shown here is derived from an EMBL/GenBank/DDBJ whole genome shotgun (WGS) entry which is preliminary data.</text>
</comment>